<gene>
    <name evidence="3" type="ORF">PLEPLA_LOCUS2838</name>
</gene>
<name>A0A9N7Y276_PLEPL</name>
<keyword evidence="1" id="KW-0175">Coiled coil</keyword>
<feature type="coiled-coil region" evidence="1">
    <location>
        <begin position="2"/>
        <end position="39"/>
    </location>
</feature>
<evidence type="ECO:0000313" key="3">
    <source>
        <dbReference type="EMBL" id="CAB1415125.1"/>
    </source>
</evidence>
<dbReference type="EMBL" id="CADEAL010000138">
    <property type="protein sequence ID" value="CAB1415125.1"/>
    <property type="molecule type" value="Genomic_DNA"/>
</dbReference>
<evidence type="ECO:0000256" key="1">
    <source>
        <dbReference type="SAM" id="Coils"/>
    </source>
</evidence>
<evidence type="ECO:0000256" key="2">
    <source>
        <dbReference type="SAM" id="Phobius"/>
    </source>
</evidence>
<dbReference type="AlphaFoldDB" id="A0A9N7Y276"/>
<proteinExistence type="predicted"/>
<comment type="caution">
    <text evidence="3">The sequence shown here is derived from an EMBL/GenBank/DDBJ whole genome shotgun (WGS) entry which is preliminary data.</text>
</comment>
<reference evidence="3" key="1">
    <citation type="submission" date="2020-03" db="EMBL/GenBank/DDBJ databases">
        <authorList>
            <person name="Weist P."/>
        </authorList>
    </citation>
    <scope>NUCLEOTIDE SEQUENCE</scope>
</reference>
<keyword evidence="2" id="KW-0812">Transmembrane</keyword>
<keyword evidence="2" id="KW-1133">Transmembrane helix</keyword>
<keyword evidence="4" id="KW-1185">Reference proteome</keyword>
<keyword evidence="2" id="KW-0472">Membrane</keyword>
<dbReference type="Proteomes" id="UP001153269">
    <property type="component" value="Unassembled WGS sequence"/>
</dbReference>
<feature type="transmembrane region" description="Helical" evidence="2">
    <location>
        <begin position="41"/>
        <end position="61"/>
    </location>
</feature>
<accession>A0A9N7Y276</accession>
<protein>
    <submittedName>
        <fullName evidence="3">Uncharacterized protein</fullName>
    </submittedName>
</protein>
<sequence length="99" mass="11527">MAQAASQLKKRAVENINAVEDEKEKKRAARKRAREAKRKKLLSLLVFIDVFYEILEFLWLFPRLEVLLLYRLGRYSDISVLTSSSSRERQIIRSSAKAA</sequence>
<evidence type="ECO:0000313" key="4">
    <source>
        <dbReference type="Proteomes" id="UP001153269"/>
    </source>
</evidence>
<organism evidence="3 4">
    <name type="scientific">Pleuronectes platessa</name>
    <name type="common">European plaice</name>
    <dbReference type="NCBI Taxonomy" id="8262"/>
    <lineage>
        <taxon>Eukaryota</taxon>
        <taxon>Metazoa</taxon>
        <taxon>Chordata</taxon>
        <taxon>Craniata</taxon>
        <taxon>Vertebrata</taxon>
        <taxon>Euteleostomi</taxon>
        <taxon>Actinopterygii</taxon>
        <taxon>Neopterygii</taxon>
        <taxon>Teleostei</taxon>
        <taxon>Neoteleostei</taxon>
        <taxon>Acanthomorphata</taxon>
        <taxon>Carangaria</taxon>
        <taxon>Pleuronectiformes</taxon>
        <taxon>Pleuronectoidei</taxon>
        <taxon>Pleuronectidae</taxon>
        <taxon>Pleuronectes</taxon>
    </lineage>
</organism>